<feature type="domain" description="DOG1" evidence="2">
    <location>
        <begin position="7"/>
        <end position="244"/>
    </location>
</feature>
<gene>
    <name evidence="3" type="ORF">QN277_020358</name>
</gene>
<dbReference type="Proteomes" id="UP001293593">
    <property type="component" value="Unassembled WGS sequence"/>
</dbReference>
<organism evidence="3 4">
    <name type="scientific">Acacia crassicarpa</name>
    <name type="common">northern wattle</name>
    <dbReference type="NCBI Taxonomy" id="499986"/>
    <lineage>
        <taxon>Eukaryota</taxon>
        <taxon>Viridiplantae</taxon>
        <taxon>Streptophyta</taxon>
        <taxon>Embryophyta</taxon>
        <taxon>Tracheophyta</taxon>
        <taxon>Spermatophyta</taxon>
        <taxon>Magnoliopsida</taxon>
        <taxon>eudicotyledons</taxon>
        <taxon>Gunneridae</taxon>
        <taxon>Pentapetalae</taxon>
        <taxon>rosids</taxon>
        <taxon>fabids</taxon>
        <taxon>Fabales</taxon>
        <taxon>Fabaceae</taxon>
        <taxon>Caesalpinioideae</taxon>
        <taxon>mimosoid clade</taxon>
        <taxon>Acacieae</taxon>
        <taxon>Acacia</taxon>
    </lineage>
</organism>
<dbReference type="PROSITE" id="PS51806">
    <property type="entry name" value="DOG1"/>
    <property type="match status" value="1"/>
</dbReference>
<protein>
    <recommendedName>
        <fullName evidence="2">DOG1 domain-containing protein</fullName>
    </recommendedName>
</protein>
<keyword evidence="4" id="KW-1185">Reference proteome</keyword>
<comment type="caution">
    <text evidence="3">The sequence shown here is derived from an EMBL/GenBank/DDBJ whole genome shotgun (WGS) entry which is preliminary data.</text>
</comment>
<evidence type="ECO:0000256" key="1">
    <source>
        <dbReference type="SAM" id="Coils"/>
    </source>
</evidence>
<dbReference type="AlphaFoldDB" id="A0AAE1MSK7"/>
<proteinExistence type="predicted"/>
<dbReference type="PANTHER" id="PTHR46354:SF2">
    <property type="entry name" value="PROTEIN DOG1-LIKE 4"/>
    <property type="match status" value="1"/>
</dbReference>
<keyword evidence="1" id="KW-0175">Coiled coil</keyword>
<evidence type="ECO:0000313" key="3">
    <source>
        <dbReference type="EMBL" id="KAK4271706.1"/>
    </source>
</evidence>
<dbReference type="InterPro" id="IPR051886">
    <property type="entry name" value="Seed_Dev/Stress_Resp_Reg"/>
</dbReference>
<dbReference type="PANTHER" id="PTHR46354">
    <property type="entry name" value="DOG1 DOMAIN-CONTAINING PROTEIN"/>
    <property type="match status" value="1"/>
</dbReference>
<accession>A0AAE1MSK7</accession>
<sequence>MKTQVDDHAFSDFYHNWFLKLEDILHHLMDVDVLSEQSNQVAVNDDDQHLQALVSTVTTHLKEYYTVKWASARDDVLPFFSPTWLTPLESAYCSWLTGWKPSAAFRLLNSFVGKPGTAMAAITEEQRRKIEVLRMKVRVEEEKVEREMERLQVVVADRKMTELAKLSSRRHDNQGSVAEGLVEVAVRGVMGGLEKVMKAADCVRLKTLKGTLDVLTPLQSVQFLAATLSLYLRLRQWGINTHMAALKLNIQD</sequence>
<dbReference type="GO" id="GO:0043565">
    <property type="term" value="F:sequence-specific DNA binding"/>
    <property type="evidence" value="ECO:0007669"/>
    <property type="project" value="InterPro"/>
</dbReference>
<dbReference type="Pfam" id="PF14144">
    <property type="entry name" value="DOG1"/>
    <property type="match status" value="1"/>
</dbReference>
<evidence type="ECO:0000259" key="2">
    <source>
        <dbReference type="PROSITE" id="PS51806"/>
    </source>
</evidence>
<dbReference type="EMBL" id="JAWXYG010000005">
    <property type="protein sequence ID" value="KAK4271706.1"/>
    <property type="molecule type" value="Genomic_DNA"/>
</dbReference>
<dbReference type="GO" id="GO:0006351">
    <property type="term" value="P:DNA-templated transcription"/>
    <property type="evidence" value="ECO:0007669"/>
    <property type="project" value="InterPro"/>
</dbReference>
<name>A0AAE1MSK7_9FABA</name>
<dbReference type="InterPro" id="IPR025422">
    <property type="entry name" value="TGA_domain"/>
</dbReference>
<evidence type="ECO:0000313" key="4">
    <source>
        <dbReference type="Proteomes" id="UP001293593"/>
    </source>
</evidence>
<feature type="coiled-coil region" evidence="1">
    <location>
        <begin position="123"/>
        <end position="150"/>
    </location>
</feature>
<reference evidence="3" key="1">
    <citation type="submission" date="2023-10" db="EMBL/GenBank/DDBJ databases">
        <title>Chromosome-level genome of the transformable northern wattle, Acacia crassicarpa.</title>
        <authorList>
            <person name="Massaro I."/>
            <person name="Sinha N.R."/>
            <person name="Poethig S."/>
            <person name="Leichty A.R."/>
        </authorList>
    </citation>
    <scope>NUCLEOTIDE SEQUENCE</scope>
    <source>
        <strain evidence="3">Acra3RX</strain>
        <tissue evidence="3">Leaf</tissue>
    </source>
</reference>